<dbReference type="OrthoDB" id="966209at2"/>
<dbReference type="AlphaFoldDB" id="A0A4R4JY30"/>
<organism evidence="2 3">
    <name type="scientific">Arundinibacter roseus</name>
    <dbReference type="NCBI Taxonomy" id="2070510"/>
    <lineage>
        <taxon>Bacteria</taxon>
        <taxon>Pseudomonadati</taxon>
        <taxon>Bacteroidota</taxon>
        <taxon>Cytophagia</taxon>
        <taxon>Cytophagales</taxon>
        <taxon>Spirosomataceae</taxon>
        <taxon>Arundinibacter</taxon>
    </lineage>
</organism>
<gene>
    <name evidence="2" type="ORF">EZE20_23085</name>
</gene>
<dbReference type="Proteomes" id="UP000295706">
    <property type="component" value="Unassembled WGS sequence"/>
</dbReference>
<dbReference type="NCBIfam" id="TIGR03696">
    <property type="entry name" value="Rhs_assc_core"/>
    <property type="match status" value="1"/>
</dbReference>
<name>A0A4R4JY30_9BACT</name>
<accession>A0A4R4JY30</accession>
<dbReference type="Gene3D" id="2.180.10.10">
    <property type="entry name" value="RHS repeat-associated core"/>
    <property type="match status" value="1"/>
</dbReference>
<reference evidence="2 3" key="1">
    <citation type="submission" date="2019-02" db="EMBL/GenBank/DDBJ databases">
        <title>Arundinibacter roseus gen. nov., sp. nov., a new member of the family Cytophagaceae.</title>
        <authorList>
            <person name="Szuroczki S."/>
            <person name="Khayer B."/>
            <person name="Sproer C."/>
            <person name="Toumi M."/>
            <person name="Szabo A."/>
            <person name="Felfoldi T."/>
            <person name="Schumann P."/>
            <person name="Toth E."/>
        </authorList>
    </citation>
    <scope>NUCLEOTIDE SEQUENCE [LARGE SCALE GENOMIC DNA]</scope>
    <source>
        <strain evidence="2 3">DMA-k-7a</strain>
    </source>
</reference>
<sequence>MQQETGWLDLKARFYDPTLARFLSVDPLAEAQEFMSPYHYGYNNPIRFSDPNGKMPDGPGDDPFLIARLAATAFFDTKHAIINTAARAFGSDIRAGYKVEGGQQVFETQISKQVVDNSLLGQVREAVNTVGDVALVATAGASPANPGNLLSKTSVESQVVKAGKEVAQSSSGVKISNVKGALRQVYDKLGISGSLPKGEKGKFGSPTAGDSKKGYRLDPAHPDRPKGHEESVPHINYWDWTNGKKDRGGKYGAIPLVDPK</sequence>
<evidence type="ECO:0000313" key="2">
    <source>
        <dbReference type="EMBL" id="TDB58549.1"/>
    </source>
</evidence>
<dbReference type="InterPro" id="IPR022385">
    <property type="entry name" value="Rhs_assc_core"/>
</dbReference>
<feature type="compositionally biased region" description="Basic and acidic residues" evidence="1">
    <location>
        <begin position="210"/>
        <end position="232"/>
    </location>
</feature>
<comment type="caution">
    <text evidence="2">The sequence shown here is derived from an EMBL/GenBank/DDBJ whole genome shotgun (WGS) entry which is preliminary data.</text>
</comment>
<feature type="region of interest" description="Disordered" evidence="1">
    <location>
        <begin position="196"/>
        <end position="260"/>
    </location>
</feature>
<evidence type="ECO:0000256" key="1">
    <source>
        <dbReference type="SAM" id="MobiDB-lite"/>
    </source>
</evidence>
<evidence type="ECO:0000313" key="3">
    <source>
        <dbReference type="Proteomes" id="UP000295706"/>
    </source>
</evidence>
<protein>
    <submittedName>
        <fullName evidence="2">RHS repeat-associated core domain-containing protein</fullName>
    </submittedName>
</protein>
<proteinExistence type="predicted"/>
<dbReference type="EMBL" id="SMJU01000023">
    <property type="protein sequence ID" value="TDB58549.1"/>
    <property type="molecule type" value="Genomic_DNA"/>
</dbReference>
<keyword evidence="3" id="KW-1185">Reference proteome</keyword>